<feature type="region of interest" description="Disordered" evidence="1">
    <location>
        <begin position="500"/>
        <end position="528"/>
    </location>
</feature>
<feature type="compositionally biased region" description="Pro residues" evidence="1">
    <location>
        <begin position="236"/>
        <end position="279"/>
    </location>
</feature>
<feature type="compositionally biased region" description="Pro residues" evidence="1">
    <location>
        <begin position="81"/>
        <end position="99"/>
    </location>
</feature>
<feature type="compositionally biased region" description="Basic and acidic residues" evidence="1">
    <location>
        <begin position="341"/>
        <end position="355"/>
    </location>
</feature>
<feature type="compositionally biased region" description="Low complexity" evidence="1">
    <location>
        <begin position="180"/>
        <end position="190"/>
    </location>
</feature>
<sequence>MQPCSSLFLRSRGVVQKVVRTQRPVSAASASPAAPLVGRRTGSWLQLASATALVEELRGEQSGRAGEPPAGPILGIGPIPTEFPQPDVQPFPNPEPSVPGAPEVSPSTPPNPAPSTPPEVPPLISPPEPDTTEVPGQPSGPEVPSTPVPEILPDPGRGPETPVISPPDFPERPSGPEVPIPTRRQPDTPTTTPPEFPGGLPGIEVPGPTIPGPSPSPGTSPGPIIGGLGISAIVTPPQPVPPVGPGTGSPPPFPGNPGNPTPPPQTPPQTPPPQAPPDSGPVISPADAQFKEHTSWSPFNRKHLEPVDENQGGRPSQFVSDAAWASENHDEEGATFQTEDDAFRRKEKAAKGRRDPSKKRKRATGDRAVSDSEVGENGRTRSKSKKMRNEDVKKTAFKGGGKVLSRMEALASIESGTWRRRCEEQQLELVKKEDPRKAERMLANRRSLYKKSLEEIERLKLEKRSKSGARGSKKNDVQALEEALAAKNVQLERKDQELRSKERRLEKMEEERQNREDELQRKSEEQQSKDRLIECFHAVLMQQQLAASSYVHSMTGAPFGPAHQMALPPSMLTLPGGSGGGLMPIAIPPTPAEFPLIITDPGPGLIYATAGPAAGFGQVEGSQNARGQSLDPLVPTLRAVDSEENDAGS</sequence>
<dbReference type="Proteomes" id="UP000054558">
    <property type="component" value="Unassembled WGS sequence"/>
</dbReference>
<feature type="region of interest" description="Disordered" evidence="1">
    <location>
        <begin position="58"/>
        <end position="400"/>
    </location>
</feature>
<dbReference type="PRINTS" id="PR01217">
    <property type="entry name" value="PRICHEXTENSN"/>
</dbReference>
<name>A0A1Y1HUN5_KLENI</name>
<feature type="compositionally biased region" description="Pro residues" evidence="1">
    <location>
        <begin position="107"/>
        <end position="129"/>
    </location>
</feature>
<dbReference type="EMBL" id="DF237014">
    <property type="protein sequence ID" value="GAQ80889.1"/>
    <property type="molecule type" value="Genomic_DNA"/>
</dbReference>
<protein>
    <submittedName>
        <fullName evidence="2">Uncharacterized protein</fullName>
    </submittedName>
</protein>
<dbReference type="AlphaFoldDB" id="A0A1Y1HUN5"/>
<dbReference type="OMA" id="FFEFESA"/>
<feature type="compositionally biased region" description="Pro residues" evidence="1">
    <location>
        <begin position="208"/>
        <end position="220"/>
    </location>
</feature>
<reference evidence="2 3" key="1">
    <citation type="journal article" date="2014" name="Nat. Commun.">
        <title>Klebsormidium flaccidum genome reveals primary factors for plant terrestrial adaptation.</title>
        <authorList>
            <person name="Hori K."/>
            <person name="Maruyama F."/>
            <person name="Fujisawa T."/>
            <person name="Togashi T."/>
            <person name="Yamamoto N."/>
            <person name="Seo M."/>
            <person name="Sato S."/>
            <person name="Yamada T."/>
            <person name="Mori H."/>
            <person name="Tajima N."/>
            <person name="Moriyama T."/>
            <person name="Ikeuchi M."/>
            <person name="Watanabe M."/>
            <person name="Wada H."/>
            <person name="Kobayashi K."/>
            <person name="Saito M."/>
            <person name="Masuda T."/>
            <person name="Sasaki-Sekimoto Y."/>
            <person name="Mashiguchi K."/>
            <person name="Awai K."/>
            <person name="Shimojima M."/>
            <person name="Masuda S."/>
            <person name="Iwai M."/>
            <person name="Nobusawa T."/>
            <person name="Narise T."/>
            <person name="Kondo S."/>
            <person name="Saito H."/>
            <person name="Sato R."/>
            <person name="Murakawa M."/>
            <person name="Ihara Y."/>
            <person name="Oshima-Yamada Y."/>
            <person name="Ohtaka K."/>
            <person name="Satoh M."/>
            <person name="Sonobe K."/>
            <person name="Ishii M."/>
            <person name="Ohtani R."/>
            <person name="Kanamori-Sato M."/>
            <person name="Honoki R."/>
            <person name="Miyazaki D."/>
            <person name="Mochizuki H."/>
            <person name="Umetsu J."/>
            <person name="Higashi K."/>
            <person name="Shibata D."/>
            <person name="Kamiya Y."/>
            <person name="Sato N."/>
            <person name="Nakamura Y."/>
            <person name="Tabata S."/>
            <person name="Ida S."/>
            <person name="Kurokawa K."/>
            <person name="Ohta H."/>
        </authorList>
    </citation>
    <scope>NUCLEOTIDE SEQUENCE [LARGE SCALE GENOMIC DNA]</scope>
    <source>
        <strain evidence="2 3">NIES-2285</strain>
    </source>
</reference>
<accession>A0A1Y1HUN5</accession>
<gene>
    <name evidence="2" type="ORF">KFL_000650220</name>
</gene>
<evidence type="ECO:0000313" key="3">
    <source>
        <dbReference type="Proteomes" id="UP000054558"/>
    </source>
</evidence>
<evidence type="ECO:0000256" key="1">
    <source>
        <dbReference type="SAM" id="MobiDB-lite"/>
    </source>
</evidence>
<feature type="region of interest" description="Disordered" evidence="1">
    <location>
        <begin position="616"/>
        <end position="649"/>
    </location>
</feature>
<proteinExistence type="predicted"/>
<keyword evidence="3" id="KW-1185">Reference proteome</keyword>
<organism evidence="2 3">
    <name type="scientific">Klebsormidium nitens</name>
    <name type="common">Green alga</name>
    <name type="synonym">Ulothrix nitens</name>
    <dbReference type="NCBI Taxonomy" id="105231"/>
    <lineage>
        <taxon>Eukaryota</taxon>
        <taxon>Viridiplantae</taxon>
        <taxon>Streptophyta</taxon>
        <taxon>Klebsormidiophyceae</taxon>
        <taxon>Klebsormidiales</taxon>
        <taxon>Klebsormidiaceae</taxon>
        <taxon>Klebsormidium</taxon>
    </lineage>
</organism>
<evidence type="ECO:0000313" key="2">
    <source>
        <dbReference type="EMBL" id="GAQ80889.1"/>
    </source>
</evidence>